<dbReference type="OrthoDB" id="3607295at2"/>
<protein>
    <submittedName>
        <fullName evidence="3">Putative lantibiotic biosynthesis protein</fullName>
    </submittedName>
</protein>
<evidence type="ECO:0000313" key="4">
    <source>
        <dbReference type="Proteomes" id="UP000000851"/>
    </source>
</evidence>
<evidence type="ECO:0000259" key="2">
    <source>
        <dbReference type="Pfam" id="PF14028"/>
    </source>
</evidence>
<dbReference type="Pfam" id="PF14028">
    <property type="entry name" value="Lant_dehydr_C"/>
    <property type="match status" value="1"/>
</dbReference>
<name>C7QI23_CATAD</name>
<feature type="domain" description="Thiopeptide-type bacteriocin biosynthesis" evidence="2">
    <location>
        <begin position="21"/>
        <end position="349"/>
    </location>
</feature>
<evidence type="ECO:0000313" key="3">
    <source>
        <dbReference type="EMBL" id="ACU73068.1"/>
    </source>
</evidence>
<feature type="region of interest" description="Disordered" evidence="1">
    <location>
        <begin position="352"/>
        <end position="373"/>
    </location>
</feature>
<feature type="compositionally biased region" description="Acidic residues" evidence="1">
    <location>
        <begin position="359"/>
        <end position="373"/>
    </location>
</feature>
<reference evidence="3 4" key="1">
    <citation type="journal article" date="2009" name="Stand. Genomic Sci.">
        <title>Complete genome sequence of Catenulispora acidiphila type strain (ID 139908).</title>
        <authorList>
            <person name="Copeland A."/>
            <person name="Lapidus A."/>
            <person name="Glavina Del Rio T."/>
            <person name="Nolan M."/>
            <person name="Lucas S."/>
            <person name="Chen F."/>
            <person name="Tice H."/>
            <person name="Cheng J.F."/>
            <person name="Bruce D."/>
            <person name="Goodwin L."/>
            <person name="Pitluck S."/>
            <person name="Mikhailova N."/>
            <person name="Pati A."/>
            <person name="Ivanova N."/>
            <person name="Mavromatis K."/>
            <person name="Chen A."/>
            <person name="Palaniappan K."/>
            <person name="Chain P."/>
            <person name="Land M."/>
            <person name="Hauser L."/>
            <person name="Chang Y.J."/>
            <person name="Jeffries C.D."/>
            <person name="Chertkov O."/>
            <person name="Brettin T."/>
            <person name="Detter J.C."/>
            <person name="Han C."/>
            <person name="Ali Z."/>
            <person name="Tindall B.J."/>
            <person name="Goker M."/>
            <person name="Bristow J."/>
            <person name="Eisen J.A."/>
            <person name="Markowitz V."/>
            <person name="Hugenholtz P."/>
            <person name="Kyrpides N.C."/>
            <person name="Klenk H.P."/>
        </authorList>
    </citation>
    <scope>NUCLEOTIDE SEQUENCE [LARGE SCALE GENOMIC DNA]</scope>
    <source>
        <strain evidence="4">DSM 44928 / JCM 14897 / NBRC 102108 / NRRL B-24433 / ID139908</strain>
    </source>
</reference>
<dbReference type="RefSeq" id="WP_015792797.1">
    <property type="nucleotide sequence ID" value="NC_013131.1"/>
</dbReference>
<dbReference type="EMBL" id="CP001700">
    <property type="protein sequence ID" value="ACU73068.1"/>
    <property type="molecule type" value="Genomic_DNA"/>
</dbReference>
<dbReference type="AlphaFoldDB" id="C7QI23"/>
<proteinExistence type="predicted"/>
<evidence type="ECO:0000256" key="1">
    <source>
        <dbReference type="SAM" id="MobiDB-lite"/>
    </source>
</evidence>
<dbReference type="STRING" id="479433.Caci_4204"/>
<dbReference type="InterPro" id="IPR023809">
    <property type="entry name" value="Thiopep_bacteriocin_synth_dom"/>
</dbReference>
<gene>
    <name evidence="3" type="ordered locus">Caci_4204</name>
</gene>
<accession>C7QI23</accession>
<keyword evidence="4" id="KW-1185">Reference proteome</keyword>
<dbReference type="KEGG" id="cai:Caci_4204"/>
<dbReference type="eggNOG" id="COG0778">
    <property type="taxonomic scope" value="Bacteria"/>
</dbReference>
<organism evidence="3 4">
    <name type="scientific">Catenulispora acidiphila (strain DSM 44928 / JCM 14897 / NBRC 102108 / NRRL B-24433 / ID139908)</name>
    <dbReference type="NCBI Taxonomy" id="479433"/>
    <lineage>
        <taxon>Bacteria</taxon>
        <taxon>Bacillati</taxon>
        <taxon>Actinomycetota</taxon>
        <taxon>Actinomycetes</taxon>
        <taxon>Catenulisporales</taxon>
        <taxon>Catenulisporaceae</taxon>
        <taxon>Catenulispora</taxon>
    </lineage>
</organism>
<dbReference type="InParanoid" id="C7QI23"/>
<dbReference type="HOGENOM" id="CLU_073591_0_0_11"/>
<sequence>MTTLAAEPATAPDAPSEPGPWQAVHIFYGAVRLSMLTESIRPLIAGLRQDGLLSSWFFINYWVEGTHLRLRLQPSSEAATETVLERAEAAIDAYLRRRPALYSADPDFLSDVYTKMFDFEFTDEQRAVYLDENGRMRLRENNTHSREPYEPEYGKYGGAAGVAVAEWHFEHSSDLVVDLLRTMNTHLRSIRLGIAAQLMMVTAAAFEADAATCADFFEGYHGFWRRAFDTDGDVTDEDYDSAYDKTGPGISQRFAAVREAFARGAAGSLPGVLGAWAEHCIEVRARIGALAEAGALVFESWDGSDNQVITDAGAAARRLLLPYLHMTNNRLGMTLTDEAFLGRILARALREAEHAAPESESESESESEPEAAS</sequence>
<dbReference type="Proteomes" id="UP000000851">
    <property type="component" value="Chromosome"/>
</dbReference>